<keyword evidence="2" id="KW-0560">Oxidoreductase</keyword>
<evidence type="ECO:0000256" key="2">
    <source>
        <dbReference type="ARBA" id="ARBA00023002"/>
    </source>
</evidence>
<dbReference type="FunCoup" id="A0A1Y1LN46">
    <property type="interactions" value="641"/>
</dbReference>
<dbReference type="GO" id="GO:0004090">
    <property type="term" value="F:carbonyl reductase (NADPH) activity"/>
    <property type="evidence" value="ECO:0007669"/>
    <property type="project" value="TreeGrafter"/>
</dbReference>
<dbReference type="OrthoDB" id="1669814at2759"/>
<evidence type="ECO:0008006" key="6">
    <source>
        <dbReference type="Google" id="ProtNLM"/>
    </source>
</evidence>
<proteinExistence type="inferred from homology"/>
<dbReference type="InterPro" id="IPR020904">
    <property type="entry name" value="Sc_DH/Rdtase_CS"/>
</dbReference>
<dbReference type="EMBL" id="VVIM01000011">
    <property type="protein sequence ID" value="KAB0791490.1"/>
    <property type="molecule type" value="Genomic_DNA"/>
</dbReference>
<gene>
    <name evidence="4" type="ORF">PPYR_03290</name>
</gene>
<dbReference type="FunFam" id="3.40.50.720:FF:000084">
    <property type="entry name" value="Short-chain dehydrogenase reductase"/>
    <property type="match status" value="1"/>
</dbReference>
<organism evidence="3">
    <name type="scientific">Photinus pyralis</name>
    <name type="common">Common eastern firefly</name>
    <name type="synonym">Lampyris pyralis</name>
    <dbReference type="NCBI Taxonomy" id="7054"/>
    <lineage>
        <taxon>Eukaryota</taxon>
        <taxon>Metazoa</taxon>
        <taxon>Ecdysozoa</taxon>
        <taxon>Arthropoda</taxon>
        <taxon>Hexapoda</taxon>
        <taxon>Insecta</taxon>
        <taxon>Pterygota</taxon>
        <taxon>Neoptera</taxon>
        <taxon>Endopterygota</taxon>
        <taxon>Coleoptera</taxon>
        <taxon>Polyphaga</taxon>
        <taxon>Elateriformia</taxon>
        <taxon>Elateroidea</taxon>
        <taxon>Lampyridae</taxon>
        <taxon>Lampyrinae</taxon>
        <taxon>Photinus</taxon>
    </lineage>
</organism>
<evidence type="ECO:0000313" key="4">
    <source>
        <dbReference type="EMBL" id="KAB0791490.1"/>
    </source>
</evidence>
<evidence type="ECO:0000313" key="5">
    <source>
        <dbReference type="Proteomes" id="UP000327044"/>
    </source>
</evidence>
<dbReference type="Pfam" id="PF13561">
    <property type="entry name" value="adh_short_C2"/>
    <property type="match status" value="1"/>
</dbReference>
<keyword evidence="5" id="KW-1185">Reference proteome</keyword>
<evidence type="ECO:0000256" key="1">
    <source>
        <dbReference type="ARBA" id="ARBA00006484"/>
    </source>
</evidence>
<accession>A0A1Y1LN46</accession>
<dbReference type="EMBL" id="GEZM01051277">
    <property type="protein sequence ID" value="JAV75062.1"/>
    <property type="molecule type" value="Transcribed_RNA"/>
</dbReference>
<dbReference type="NCBIfam" id="NF005559">
    <property type="entry name" value="PRK07231.1"/>
    <property type="match status" value="1"/>
</dbReference>
<reference evidence="4 5" key="2">
    <citation type="journal article" date="2018" name="Elife">
        <title>Firefly genomes illuminate parallel origins of bioluminescence in beetles.</title>
        <authorList>
            <person name="Fallon T.R."/>
            <person name="Lower S.E."/>
            <person name="Chang C.H."/>
            <person name="Bessho-Uehara M."/>
            <person name="Martin G.J."/>
            <person name="Bewick A.J."/>
            <person name="Behringer M."/>
            <person name="Debat H.J."/>
            <person name="Wong I."/>
            <person name="Day J.C."/>
            <person name="Suvorov A."/>
            <person name="Silva C.J."/>
            <person name="Stanger-Hall K.F."/>
            <person name="Hall D.W."/>
            <person name="Schmitz R.J."/>
            <person name="Nelson D.R."/>
            <person name="Lewis S.M."/>
            <person name="Shigenobu S."/>
            <person name="Bybee S.M."/>
            <person name="Larracuente A.M."/>
            <person name="Oba Y."/>
            <person name="Weng J.K."/>
        </authorList>
    </citation>
    <scope>NUCLEOTIDE SEQUENCE [LARGE SCALE GENOMIC DNA]</scope>
    <source>
        <strain evidence="4">1611_PpyrPB1</strain>
        <tissue evidence="4">Whole body</tissue>
    </source>
</reference>
<dbReference type="PRINTS" id="PR00081">
    <property type="entry name" value="GDHRDH"/>
</dbReference>
<reference evidence="4" key="3">
    <citation type="submission" date="2019-08" db="EMBL/GenBank/DDBJ databases">
        <authorList>
            <consortium name="Photinus pyralis genome working group"/>
            <person name="Fallon T.R."/>
            <person name="Sander Lower S.E."/>
            <person name="Weng J.-K."/>
        </authorList>
    </citation>
    <scope>NUCLEOTIDE SEQUENCE</scope>
    <source>
        <strain evidence="4">1611_PpyrPB1</strain>
        <tissue evidence="4">Whole body</tissue>
    </source>
</reference>
<evidence type="ECO:0000313" key="3">
    <source>
        <dbReference type="EMBL" id="JAV75062.1"/>
    </source>
</evidence>
<dbReference type="AlphaFoldDB" id="A0A1Y1LN46"/>
<protein>
    <recommendedName>
        <fullName evidence="6">Dehydrogenase/reductase SDR family member 4</fullName>
    </recommendedName>
</protein>
<dbReference type="InParanoid" id="A0A1Y1LN46"/>
<dbReference type="PROSITE" id="PS00061">
    <property type="entry name" value="ADH_SHORT"/>
    <property type="match status" value="1"/>
</dbReference>
<comment type="similarity">
    <text evidence="1">Belongs to the short-chain dehydrogenases/reductases (SDR) family.</text>
</comment>
<sequence length="312" mass="33136">MNGMLIHPWELPTYAPGLWSLRIKSKFEFQSAHSSCCIFNPQFVMIGRGIRLLSNMAMANPRLDGKVAVVTASTEGIGFAIAKRLAQEGAKVVVSSRNKAKVDAAISQLKKEGLGEKVIGAVCHVGKAEDRKRIFDEAAKLGGLDILVSNAGVSPAMGPILDCSEQVWDKIFELNVKAGFLLAKDAMPHFKKRGGGKIIFISSIGGYQPIPFIGAYCVSKTALLGLTKVIASDVAGDNVTVNCIAPGIIETKFSQPLISEEANQEHIVSLTALKRLGKPNDVAGVAAFLASSDSDYITGETILVTGGIPARL</sequence>
<dbReference type="Gene3D" id="3.40.50.720">
    <property type="entry name" value="NAD(P)-binding Rossmann-like Domain"/>
    <property type="match status" value="1"/>
</dbReference>
<name>A0A1Y1LN46_PHOPY</name>
<dbReference type="Proteomes" id="UP000327044">
    <property type="component" value="Unassembled WGS sequence"/>
</dbReference>
<dbReference type="InterPro" id="IPR036291">
    <property type="entry name" value="NAD(P)-bd_dom_sf"/>
</dbReference>
<dbReference type="PRINTS" id="PR00080">
    <property type="entry name" value="SDRFAMILY"/>
</dbReference>
<dbReference type="SUPFAM" id="SSF51735">
    <property type="entry name" value="NAD(P)-binding Rossmann-fold domains"/>
    <property type="match status" value="1"/>
</dbReference>
<dbReference type="PANTHER" id="PTHR43943:SF2">
    <property type="entry name" value="DEHYDROGENASE_REDUCTASE 4"/>
    <property type="match status" value="1"/>
</dbReference>
<reference evidence="3" key="1">
    <citation type="journal article" date="2016" name="Sci. Rep.">
        <title>Molecular characterization of firefly nuptial gifts: a multi-omics approach sheds light on postcopulatory sexual selection.</title>
        <authorList>
            <person name="Al-Wathiqui N."/>
            <person name="Fallon T.R."/>
            <person name="South A."/>
            <person name="Weng J.K."/>
            <person name="Lewis S.M."/>
        </authorList>
    </citation>
    <scope>NUCLEOTIDE SEQUENCE</scope>
</reference>
<dbReference type="InterPro" id="IPR002347">
    <property type="entry name" value="SDR_fam"/>
</dbReference>
<dbReference type="PANTHER" id="PTHR43943">
    <property type="entry name" value="DEHYDROGENASE/REDUCTASE (SDR FAMILY) MEMBER 4"/>
    <property type="match status" value="1"/>
</dbReference>